<keyword evidence="3" id="KW-0997">Cell inner membrane</keyword>
<evidence type="ECO:0000256" key="1">
    <source>
        <dbReference type="ARBA" id="ARBA00004533"/>
    </source>
</evidence>
<dbReference type="RefSeq" id="WP_046968893.1">
    <property type="nucleotide sequence ID" value="NZ_CP017480.1"/>
</dbReference>
<dbReference type="PANTHER" id="PTHR30462">
    <property type="entry name" value="INTERMEMBRANE TRANSPORT PROTEIN PQIB-RELATED"/>
    <property type="match status" value="1"/>
</dbReference>
<dbReference type="Proteomes" id="UP000182987">
    <property type="component" value="Chromosome"/>
</dbReference>
<dbReference type="PATRIC" id="fig|1440763.5.peg.3441"/>
<keyword evidence="2" id="KW-1003">Cell membrane</keyword>
<dbReference type="KEGG" id="lrz:BJI69_12485"/>
<keyword evidence="5" id="KW-1133">Transmembrane helix</keyword>
<dbReference type="InterPro" id="IPR051800">
    <property type="entry name" value="PqiA-PqiB_transport"/>
</dbReference>
<dbReference type="OrthoDB" id="9806984at2"/>
<proteinExistence type="predicted"/>
<comment type="subcellular location">
    <subcellularLocation>
        <location evidence="1">Cell inner membrane</location>
    </subcellularLocation>
</comment>
<reference evidence="8" key="1">
    <citation type="submission" date="2016-09" db="EMBL/GenBank/DDBJ databases">
        <authorList>
            <person name="Lysoe E."/>
        </authorList>
    </citation>
    <scope>NUCLEOTIDE SEQUENCE [LARGE SCALE GENOMIC DNA]</scope>
    <source>
        <strain evidence="8">LJ96T</strain>
    </source>
</reference>
<dbReference type="PANTHER" id="PTHR30462:SF0">
    <property type="entry name" value="INTERMEMBRANE TRANSPORT PROTEIN YEBT"/>
    <property type="match status" value="1"/>
</dbReference>
<name>A0A0G9H740_9GAMM</name>
<evidence type="ECO:0000256" key="2">
    <source>
        <dbReference type="ARBA" id="ARBA00022475"/>
    </source>
</evidence>
<dbReference type="EMBL" id="CP017480">
    <property type="protein sequence ID" value="APG04634.1"/>
    <property type="molecule type" value="Genomic_DNA"/>
</dbReference>
<evidence type="ECO:0000256" key="3">
    <source>
        <dbReference type="ARBA" id="ARBA00022519"/>
    </source>
</evidence>
<evidence type="ECO:0000256" key="6">
    <source>
        <dbReference type="ARBA" id="ARBA00023136"/>
    </source>
</evidence>
<keyword evidence="4" id="KW-0812">Transmembrane</keyword>
<evidence type="ECO:0000256" key="4">
    <source>
        <dbReference type="ARBA" id="ARBA00022692"/>
    </source>
</evidence>
<sequence>MSDTNQGNTPVQDDDLPQPEVRKSKLGFSLIWLVPIIAALVGISLMVTHFTSAGPKITVTFLTAEGIEANKTQVKYKNVVIGKVTTMRLSKDRTHISVVIDLEKDAAAFATKGTRYWVVRPRIGASGVSGIDTLLSGAFIGADAGDSQDDQNDFTGLETPPAVTHGAPGRRFVLHASDLGSLDIGSPVYYRRIQVGRIVSYELDKDGKGVSLQLFVDGPNDRFVSKDARFWNASGVDVSLGADGLKLNTQSLATVIAGGVAFQDPPGPHEETAAPEMQEFTLFNDQGTAIAPPDGKPRYIRMRFEHSLRGLAVDAPVEFLGVKFGRVVSVNLDYDEKTQTFPVIVGAVVYPDRLGQAHDKLAKLSGGDGDSEMPKIMSGLVAHGLRAQARNGNLLTGQLYIALDFDPKAKKVEFNPNARPFEIPTTPGDFDHIQEQVASIVDKIEKIPFDSIGKNLDGSLHELNATLKQVNTELLPEAKRTLQGVNKTVGTANDALSEDSPLQQNIGNTLEELQRTIRSVRAFTDYLGRHPEALLRGRGADAAPPVSTPATPKQGKDVQP</sequence>
<protein>
    <submittedName>
        <fullName evidence="7">Mammalian cell entry protein</fullName>
    </submittedName>
</protein>
<evidence type="ECO:0000313" key="7">
    <source>
        <dbReference type="EMBL" id="APG04634.1"/>
    </source>
</evidence>
<dbReference type="InterPro" id="IPR003399">
    <property type="entry name" value="Mce/MlaD"/>
</dbReference>
<accession>A0A0G9H740</accession>
<dbReference type="Pfam" id="PF02470">
    <property type="entry name" value="MlaD"/>
    <property type="match status" value="3"/>
</dbReference>
<keyword evidence="6" id="KW-0472">Membrane</keyword>
<dbReference type="STRING" id="1440763.BJI69_12485"/>
<dbReference type="GO" id="GO:0005886">
    <property type="term" value="C:plasma membrane"/>
    <property type="evidence" value="ECO:0007669"/>
    <property type="project" value="UniProtKB-SubCell"/>
</dbReference>
<evidence type="ECO:0000256" key="5">
    <source>
        <dbReference type="ARBA" id="ARBA00022989"/>
    </source>
</evidence>
<organism evidence="7 8">
    <name type="scientific">Luteibacter rhizovicinus DSM 16549</name>
    <dbReference type="NCBI Taxonomy" id="1440763"/>
    <lineage>
        <taxon>Bacteria</taxon>
        <taxon>Pseudomonadati</taxon>
        <taxon>Pseudomonadota</taxon>
        <taxon>Gammaproteobacteria</taxon>
        <taxon>Lysobacterales</taxon>
        <taxon>Rhodanobacteraceae</taxon>
        <taxon>Luteibacter</taxon>
    </lineage>
</organism>
<evidence type="ECO:0000313" key="8">
    <source>
        <dbReference type="Proteomes" id="UP000182987"/>
    </source>
</evidence>
<dbReference type="AlphaFoldDB" id="A0A0G9H740"/>
<keyword evidence="8" id="KW-1185">Reference proteome</keyword>
<gene>
    <name evidence="7" type="ORF">BJI69_12485</name>
</gene>